<evidence type="ECO:0000313" key="2">
    <source>
        <dbReference type="Proteomes" id="UP000199283"/>
    </source>
</evidence>
<organism evidence="1 2">
    <name type="scientific">Jannaschia helgolandensis</name>
    <dbReference type="NCBI Taxonomy" id="188906"/>
    <lineage>
        <taxon>Bacteria</taxon>
        <taxon>Pseudomonadati</taxon>
        <taxon>Pseudomonadota</taxon>
        <taxon>Alphaproteobacteria</taxon>
        <taxon>Rhodobacterales</taxon>
        <taxon>Roseobacteraceae</taxon>
        <taxon>Jannaschia</taxon>
    </lineage>
</organism>
<dbReference type="OrthoDB" id="7659313at2"/>
<gene>
    <name evidence="1" type="ORF">SAMN04488526_1360</name>
</gene>
<evidence type="ECO:0000313" key="1">
    <source>
        <dbReference type="EMBL" id="SEK73806.1"/>
    </source>
</evidence>
<reference evidence="1 2" key="1">
    <citation type="submission" date="2016-10" db="EMBL/GenBank/DDBJ databases">
        <authorList>
            <person name="de Groot N.N."/>
        </authorList>
    </citation>
    <scope>NUCLEOTIDE SEQUENCE [LARGE SCALE GENOMIC DNA]</scope>
    <source>
        <strain evidence="1 2">DSM 14858</strain>
    </source>
</reference>
<proteinExistence type="predicted"/>
<name>A0A1H7JHC6_9RHOB</name>
<dbReference type="EMBL" id="FNZQ01000001">
    <property type="protein sequence ID" value="SEK73806.1"/>
    <property type="molecule type" value="Genomic_DNA"/>
</dbReference>
<evidence type="ECO:0008006" key="3">
    <source>
        <dbReference type="Google" id="ProtNLM"/>
    </source>
</evidence>
<sequence length="133" mass="14509">MEQMEQTPLPSLSGPDALSDAALDLLESRKSRRGLIHCDGRIAVFGAALLGDLGFDEKDDLNGLAFASFWHPSERPAVMAALRRVHIEGVVVLKLDLSYAQKRNDTRQVRMKLAPEGDLIVVDLDREPASASG</sequence>
<dbReference type="SUPFAM" id="SSF55785">
    <property type="entry name" value="PYP-like sensor domain (PAS domain)"/>
    <property type="match status" value="1"/>
</dbReference>
<dbReference type="Proteomes" id="UP000199283">
    <property type="component" value="Unassembled WGS sequence"/>
</dbReference>
<keyword evidence="2" id="KW-1185">Reference proteome</keyword>
<protein>
    <recommendedName>
        <fullName evidence="3">PAS fold-containing protein</fullName>
    </recommendedName>
</protein>
<dbReference type="AlphaFoldDB" id="A0A1H7JHC6"/>
<dbReference type="InterPro" id="IPR035965">
    <property type="entry name" value="PAS-like_dom_sf"/>
</dbReference>
<dbReference type="RefSeq" id="WP_092760899.1">
    <property type="nucleotide sequence ID" value="NZ_FNZQ01000001.1"/>
</dbReference>
<accession>A0A1H7JHC6</accession>